<dbReference type="EMBL" id="CAGKOT010000006">
    <property type="protein sequence ID" value="CAB5345855.1"/>
    <property type="molecule type" value="Genomic_DNA"/>
</dbReference>
<dbReference type="Proteomes" id="UP000684084">
    <property type="component" value="Unassembled WGS sequence"/>
</dbReference>
<sequence>MYKNSEQYLALKSFINLDNTTLEELSRELALHRDVDFHDNVIKFYGVTNLDKDSTSDKMMLESYTVICIPVIY</sequence>
<comment type="caution">
    <text evidence="1">The sequence shown here is derived from an EMBL/GenBank/DDBJ whole genome shotgun (WGS) entry which is preliminary data.</text>
</comment>
<protein>
    <submittedName>
        <fullName evidence="1">Uncharacterized protein</fullName>
    </submittedName>
</protein>
<proteinExistence type="predicted"/>
<accession>A0A915YVS1</accession>
<gene>
    <name evidence="1" type="ORF">CHRIB12_LOCUS4104</name>
</gene>
<evidence type="ECO:0000313" key="1">
    <source>
        <dbReference type="EMBL" id="CAB5345855.1"/>
    </source>
</evidence>
<name>A0A915YVS1_9GLOM</name>
<dbReference type="AlphaFoldDB" id="A0A915YVS1"/>
<evidence type="ECO:0000313" key="2">
    <source>
        <dbReference type="Proteomes" id="UP000684084"/>
    </source>
</evidence>
<reference evidence="1" key="1">
    <citation type="submission" date="2020-05" db="EMBL/GenBank/DDBJ databases">
        <authorList>
            <person name="Rincon C."/>
            <person name="Sanders R I."/>
            <person name="Robbins C."/>
            <person name="Chaturvedi A."/>
        </authorList>
    </citation>
    <scope>NUCLEOTIDE SEQUENCE</scope>
    <source>
        <strain evidence="1">CHB12</strain>
    </source>
</reference>
<organism evidence="1 2">
    <name type="scientific">Rhizophagus irregularis</name>
    <dbReference type="NCBI Taxonomy" id="588596"/>
    <lineage>
        <taxon>Eukaryota</taxon>
        <taxon>Fungi</taxon>
        <taxon>Fungi incertae sedis</taxon>
        <taxon>Mucoromycota</taxon>
        <taxon>Glomeromycotina</taxon>
        <taxon>Glomeromycetes</taxon>
        <taxon>Glomerales</taxon>
        <taxon>Glomeraceae</taxon>
        <taxon>Rhizophagus</taxon>
    </lineage>
</organism>